<name>A0A8H3C814_9AGAM</name>
<evidence type="ECO:0000256" key="5">
    <source>
        <dbReference type="ARBA" id="ARBA00022989"/>
    </source>
</evidence>
<feature type="transmembrane region" description="Helical" evidence="7">
    <location>
        <begin position="6"/>
        <end position="27"/>
    </location>
</feature>
<evidence type="ECO:0000256" key="2">
    <source>
        <dbReference type="ARBA" id="ARBA00022448"/>
    </source>
</evidence>
<feature type="transmembrane region" description="Helical" evidence="7">
    <location>
        <begin position="223"/>
        <end position="243"/>
    </location>
</feature>
<feature type="transmembrane region" description="Helical" evidence="7">
    <location>
        <begin position="88"/>
        <end position="107"/>
    </location>
</feature>
<dbReference type="AlphaFoldDB" id="A0A8H3C814"/>
<evidence type="ECO:0000313" key="10">
    <source>
        <dbReference type="Proteomes" id="UP000663831"/>
    </source>
</evidence>
<dbReference type="InterPro" id="IPR001204">
    <property type="entry name" value="Phos_transporter"/>
</dbReference>
<dbReference type="PANTHER" id="PTHR11101">
    <property type="entry name" value="PHOSPHATE TRANSPORTER"/>
    <property type="match status" value="1"/>
</dbReference>
<keyword evidence="4 7" id="KW-0812">Transmembrane</keyword>
<dbReference type="GO" id="GO:0016020">
    <property type="term" value="C:membrane"/>
    <property type="evidence" value="ECO:0007669"/>
    <property type="project" value="UniProtKB-SubCell"/>
</dbReference>
<keyword evidence="3 7" id="KW-0592">Phosphate transport</keyword>
<dbReference type="Pfam" id="PF01384">
    <property type="entry name" value="PHO4"/>
    <property type="match status" value="1"/>
</dbReference>
<feature type="transmembrane region" description="Helical" evidence="7">
    <location>
        <begin position="185"/>
        <end position="207"/>
    </location>
</feature>
<feature type="region of interest" description="Disordered" evidence="8">
    <location>
        <begin position="317"/>
        <end position="352"/>
    </location>
</feature>
<feature type="transmembrane region" description="Helical" evidence="7">
    <location>
        <begin position="564"/>
        <end position="583"/>
    </location>
</feature>
<feature type="transmembrane region" description="Helical" evidence="7">
    <location>
        <begin position="477"/>
        <end position="501"/>
    </location>
</feature>
<dbReference type="GO" id="GO:0035435">
    <property type="term" value="P:phosphate ion transmembrane transport"/>
    <property type="evidence" value="ECO:0007669"/>
    <property type="project" value="TreeGrafter"/>
</dbReference>
<gene>
    <name evidence="9" type="ORF">RDB_LOCUS91743</name>
</gene>
<protein>
    <recommendedName>
        <fullName evidence="7">Phosphate transporter</fullName>
    </recommendedName>
</protein>
<evidence type="ECO:0000256" key="6">
    <source>
        <dbReference type="ARBA" id="ARBA00023136"/>
    </source>
</evidence>
<feature type="transmembrane region" description="Helical" evidence="7">
    <location>
        <begin position="119"/>
        <end position="140"/>
    </location>
</feature>
<dbReference type="GO" id="GO:0005315">
    <property type="term" value="F:phosphate transmembrane transporter activity"/>
    <property type="evidence" value="ECO:0007669"/>
    <property type="project" value="InterPro"/>
</dbReference>
<dbReference type="EMBL" id="CAJMWV010003060">
    <property type="protein sequence ID" value="CAE6475393.1"/>
    <property type="molecule type" value="Genomic_DNA"/>
</dbReference>
<evidence type="ECO:0000256" key="8">
    <source>
        <dbReference type="SAM" id="MobiDB-lite"/>
    </source>
</evidence>
<evidence type="ECO:0000256" key="7">
    <source>
        <dbReference type="RuleBase" id="RU363058"/>
    </source>
</evidence>
<evidence type="ECO:0000256" key="1">
    <source>
        <dbReference type="ARBA" id="ARBA00004141"/>
    </source>
</evidence>
<feature type="transmembrane region" description="Helical" evidence="7">
    <location>
        <begin position="589"/>
        <end position="613"/>
    </location>
</feature>
<evidence type="ECO:0000256" key="3">
    <source>
        <dbReference type="ARBA" id="ARBA00022592"/>
    </source>
</evidence>
<keyword evidence="6 7" id="KW-0472">Membrane</keyword>
<accession>A0A8H3C814</accession>
<keyword evidence="5 7" id="KW-1133">Transmembrane helix</keyword>
<comment type="caution">
    <text evidence="9">The sequence shown here is derived from an EMBL/GenBank/DDBJ whole genome shotgun (WGS) entry which is preliminary data.</text>
</comment>
<dbReference type="PANTHER" id="PTHR11101:SF80">
    <property type="entry name" value="PHOSPHATE TRANSPORTER"/>
    <property type="match status" value="1"/>
</dbReference>
<proteinExistence type="inferred from homology"/>
<organism evidence="9 10">
    <name type="scientific">Rhizoctonia solani</name>
    <dbReference type="NCBI Taxonomy" id="456999"/>
    <lineage>
        <taxon>Eukaryota</taxon>
        <taxon>Fungi</taxon>
        <taxon>Dikarya</taxon>
        <taxon>Basidiomycota</taxon>
        <taxon>Agaricomycotina</taxon>
        <taxon>Agaricomycetes</taxon>
        <taxon>Cantharellales</taxon>
        <taxon>Ceratobasidiaceae</taxon>
        <taxon>Rhizoctonia</taxon>
    </lineage>
</organism>
<dbReference type="Proteomes" id="UP000663831">
    <property type="component" value="Unassembled WGS sequence"/>
</dbReference>
<feature type="transmembrane region" description="Helical" evidence="7">
    <location>
        <begin position="146"/>
        <end position="173"/>
    </location>
</feature>
<sequence>MPRLAQYDYLFAFGVIFAFLDAFNIGANDVANSFATSVSSRSLTMRQAVAIASVMEFLGAVLVGARVASTIRNGIIDISIFNQDPAMLLLAMVCAVCASSLWLTMATRLSMPVSTTHSIIGSLIGVGIAAGGAGSVKWGWNGNGVAFVFASWVIAPAVAGGFAAVVFLITKFVVLNRQGEDSVKWGLIVAPVYFFVVSGVLTMAIIWKGSPSLGLSELAPGEMAAAIIGTAAVVTLLSIIFWLPYVHARVVKGDYTVRWYHFFMGPLLWKRQPPADATNYTASAVPDYYQGHHAEDAISPADDEEHGASHQLRMVETQHVQSGKSESITEEKPVGSDDNAIEPAPPPVQKSTIARLTTVEGPPIEGAWMEPKNLYIIARYRTIPFVFKIFTHGTTVDVLDMQAQGQSKETRRLQDMHNRAAQYDNRTEHLYSFLQVLTAATASFAHGSNDVSNAIGPFATIYYTWHTGTFAGGKSPVAVWMLVFGGAAIVLGLATYGYNIMRVLGNRLTLHSPSRGFSMELGASLAVVLASQVAVPVSTTQCITGATLAVGLCNGDLKALNWRMFSWIFFSWILTIPCAGLLAGCLFSWIFFSWILTIPCAGLLAGCLFAIIANAPRFS</sequence>
<keyword evidence="2 7" id="KW-0813">Transport</keyword>
<comment type="subcellular location">
    <subcellularLocation>
        <location evidence="1 7">Membrane</location>
        <topology evidence="1 7">Multi-pass membrane protein</topology>
    </subcellularLocation>
</comment>
<evidence type="ECO:0000313" key="9">
    <source>
        <dbReference type="EMBL" id="CAE6475393.1"/>
    </source>
</evidence>
<comment type="function">
    <text evidence="7">Sodium-phosphate symporter.</text>
</comment>
<reference evidence="9" key="1">
    <citation type="submission" date="2021-01" db="EMBL/GenBank/DDBJ databases">
        <authorList>
            <person name="Kaushik A."/>
        </authorList>
    </citation>
    <scope>NUCLEOTIDE SEQUENCE</scope>
    <source>
        <strain evidence="9">AG3-1AP</strain>
    </source>
</reference>
<feature type="transmembrane region" description="Helical" evidence="7">
    <location>
        <begin position="48"/>
        <end position="68"/>
    </location>
</feature>
<comment type="similarity">
    <text evidence="7">Belongs to the inorganic phosphate transporter (PiT) (TC 2.A.20) family.</text>
</comment>
<evidence type="ECO:0000256" key="4">
    <source>
        <dbReference type="ARBA" id="ARBA00022692"/>
    </source>
</evidence>